<dbReference type="GO" id="GO:0032259">
    <property type="term" value="P:methylation"/>
    <property type="evidence" value="ECO:0007669"/>
    <property type="project" value="UniProtKB-KW"/>
</dbReference>
<feature type="transmembrane region" description="Helical" evidence="7">
    <location>
        <begin position="156"/>
        <end position="177"/>
    </location>
</feature>
<organism evidence="10">
    <name type="scientific">uncultured Gemmatimonadota bacterium</name>
    <dbReference type="NCBI Taxonomy" id="203437"/>
    <lineage>
        <taxon>Bacteria</taxon>
        <taxon>Pseudomonadati</taxon>
        <taxon>Gemmatimonadota</taxon>
        <taxon>environmental samples</taxon>
    </lineage>
</organism>
<evidence type="ECO:0000256" key="3">
    <source>
        <dbReference type="ARBA" id="ARBA00022475"/>
    </source>
</evidence>
<feature type="domain" description="Prepilin type IV endopeptidase peptidase" evidence="8">
    <location>
        <begin position="110"/>
        <end position="217"/>
    </location>
</feature>
<dbReference type="PANTHER" id="PTHR30487:SF0">
    <property type="entry name" value="PREPILIN LEADER PEPTIDASE_N-METHYLTRANSFERASE-RELATED"/>
    <property type="match status" value="1"/>
</dbReference>
<name>A0A6J4LCY7_9BACT</name>
<dbReference type="Gene3D" id="1.20.120.1220">
    <property type="match status" value="1"/>
</dbReference>
<dbReference type="Pfam" id="PF06750">
    <property type="entry name" value="A24_N_bact"/>
    <property type="match status" value="1"/>
</dbReference>
<dbReference type="InterPro" id="IPR000045">
    <property type="entry name" value="Prepilin_IV_endopep_pep"/>
</dbReference>
<evidence type="ECO:0000256" key="1">
    <source>
        <dbReference type="ARBA" id="ARBA00004651"/>
    </source>
</evidence>
<proteinExistence type="inferred from homology"/>
<dbReference type="EC" id="2.1.1.-" evidence="10"/>
<evidence type="ECO:0000256" key="7">
    <source>
        <dbReference type="SAM" id="Phobius"/>
    </source>
</evidence>
<keyword evidence="3" id="KW-1003">Cell membrane</keyword>
<evidence type="ECO:0000259" key="9">
    <source>
        <dbReference type="Pfam" id="PF06750"/>
    </source>
</evidence>
<feature type="transmembrane region" description="Helical" evidence="7">
    <location>
        <begin position="132"/>
        <end position="150"/>
    </location>
</feature>
<dbReference type="InterPro" id="IPR010627">
    <property type="entry name" value="Prepilin_pept_A24_N"/>
</dbReference>
<dbReference type="PANTHER" id="PTHR30487">
    <property type="entry name" value="TYPE 4 PREPILIN-LIKE PROTEINS LEADER PEPTIDE-PROCESSING ENZYME"/>
    <property type="match status" value="1"/>
</dbReference>
<protein>
    <submittedName>
        <fullName evidence="10">Leader peptidase (Prepilin peptidase) / N-methyltransferase</fullName>
        <ecNumber evidence="10">2.1.1.-</ecNumber>
        <ecNumber evidence="10">3.4.23.43</ecNumber>
    </submittedName>
</protein>
<dbReference type="Pfam" id="PF01478">
    <property type="entry name" value="Peptidase_A24"/>
    <property type="match status" value="1"/>
</dbReference>
<evidence type="ECO:0000256" key="6">
    <source>
        <dbReference type="ARBA" id="ARBA00023136"/>
    </source>
</evidence>
<dbReference type="AlphaFoldDB" id="A0A6J4LCY7"/>
<evidence type="ECO:0000256" key="5">
    <source>
        <dbReference type="ARBA" id="ARBA00022989"/>
    </source>
</evidence>
<dbReference type="InterPro" id="IPR050882">
    <property type="entry name" value="Prepilin_peptidase/N-MTase"/>
</dbReference>
<evidence type="ECO:0000313" key="10">
    <source>
        <dbReference type="EMBL" id="CAA9328781.1"/>
    </source>
</evidence>
<feature type="domain" description="Prepilin peptidase A24 N-terminal" evidence="9">
    <location>
        <begin position="16"/>
        <end position="99"/>
    </location>
</feature>
<evidence type="ECO:0000256" key="2">
    <source>
        <dbReference type="ARBA" id="ARBA00005801"/>
    </source>
</evidence>
<dbReference type="EC" id="3.4.23.43" evidence="10"/>
<evidence type="ECO:0000256" key="4">
    <source>
        <dbReference type="ARBA" id="ARBA00022692"/>
    </source>
</evidence>
<gene>
    <name evidence="10" type="ORF">AVDCRST_MAG89-2025</name>
</gene>
<evidence type="ECO:0000259" key="8">
    <source>
        <dbReference type="Pfam" id="PF01478"/>
    </source>
</evidence>
<keyword evidence="10" id="KW-0489">Methyltransferase</keyword>
<keyword evidence="10" id="KW-0808">Transferase</keyword>
<keyword evidence="4 7" id="KW-0812">Transmembrane</keyword>
<dbReference type="EMBL" id="CADCTV010000428">
    <property type="protein sequence ID" value="CAA9328781.1"/>
    <property type="molecule type" value="Genomic_DNA"/>
</dbReference>
<dbReference type="GO" id="GO:0004190">
    <property type="term" value="F:aspartic-type endopeptidase activity"/>
    <property type="evidence" value="ECO:0007669"/>
    <property type="project" value="UniProtKB-EC"/>
</dbReference>
<sequence>MTVLNLQIFLAAYAALVGACVGSFLNVCVYRWPADESVVSPPSRCGSCGTPIRWRDNVPVLGWVLLRGRCRACGARVSIQYPLVELVTAALWVMAALRFGLSWQALGTALFFTILLGIALADARTYIIPHQFTLGGTVIGLALSFAPGGVTWQQSFLGAAVGYVLLWVIAVVGEKVFRKPAMGGGDIKMMMMVGAFLGPWGVLLTLFMGALFGTLIFAPISMRTGKLVPFGIFLAIGAAITEPWGQALIDWYVRNFLTV</sequence>
<dbReference type="GO" id="GO:0005886">
    <property type="term" value="C:plasma membrane"/>
    <property type="evidence" value="ECO:0007669"/>
    <property type="project" value="UniProtKB-SubCell"/>
</dbReference>
<keyword evidence="5 7" id="KW-1133">Transmembrane helix</keyword>
<dbReference type="GO" id="GO:0006465">
    <property type="term" value="P:signal peptide processing"/>
    <property type="evidence" value="ECO:0007669"/>
    <property type="project" value="TreeGrafter"/>
</dbReference>
<accession>A0A6J4LCY7</accession>
<keyword evidence="6 7" id="KW-0472">Membrane</keyword>
<feature type="transmembrane region" description="Helical" evidence="7">
    <location>
        <begin position="189"/>
        <end position="218"/>
    </location>
</feature>
<comment type="subcellular location">
    <subcellularLocation>
        <location evidence="1">Cell membrane</location>
        <topology evidence="1">Multi-pass membrane protein</topology>
    </subcellularLocation>
</comment>
<feature type="transmembrane region" description="Helical" evidence="7">
    <location>
        <begin position="6"/>
        <end position="30"/>
    </location>
</feature>
<keyword evidence="10" id="KW-0378">Hydrolase</keyword>
<comment type="similarity">
    <text evidence="2">Belongs to the peptidase A24 family.</text>
</comment>
<feature type="transmembrane region" description="Helical" evidence="7">
    <location>
        <begin position="101"/>
        <end position="120"/>
    </location>
</feature>
<reference evidence="10" key="1">
    <citation type="submission" date="2020-02" db="EMBL/GenBank/DDBJ databases">
        <authorList>
            <person name="Meier V. D."/>
        </authorList>
    </citation>
    <scope>NUCLEOTIDE SEQUENCE</scope>
    <source>
        <strain evidence="10">AVDCRST_MAG89</strain>
    </source>
</reference>
<feature type="transmembrane region" description="Helical" evidence="7">
    <location>
        <begin position="230"/>
        <end position="253"/>
    </location>
</feature>
<dbReference type="GO" id="GO:0008168">
    <property type="term" value="F:methyltransferase activity"/>
    <property type="evidence" value="ECO:0007669"/>
    <property type="project" value="UniProtKB-KW"/>
</dbReference>